<sequence>MNEKRFNIEAIPVLTLFVATDKQMRLRLSADIVDLYELKEGGRVTLGYDSGAQAIAIKRAATANDPTAATIDKRGYVSARPFFHRTRVAAESRRYVFASEQDGWLVFVAE</sequence>
<keyword evidence="2" id="KW-1185">Reference proteome</keyword>
<evidence type="ECO:0000313" key="1">
    <source>
        <dbReference type="EMBL" id="NHN31151.1"/>
    </source>
</evidence>
<gene>
    <name evidence="1" type="ORF">G9U52_15030</name>
</gene>
<evidence type="ECO:0000313" key="2">
    <source>
        <dbReference type="Proteomes" id="UP001165962"/>
    </source>
</evidence>
<dbReference type="Proteomes" id="UP001165962">
    <property type="component" value="Unassembled WGS sequence"/>
</dbReference>
<dbReference type="EMBL" id="JAAOIW010000005">
    <property type="protein sequence ID" value="NHN31151.1"/>
    <property type="molecule type" value="Genomic_DNA"/>
</dbReference>
<protein>
    <submittedName>
        <fullName evidence="1">Uncharacterized protein</fullName>
    </submittedName>
</protein>
<dbReference type="RefSeq" id="WP_166150924.1">
    <property type="nucleotide sequence ID" value="NZ_JAAOIW010000005.1"/>
</dbReference>
<proteinExistence type="predicted"/>
<comment type="caution">
    <text evidence="1">The sequence shown here is derived from an EMBL/GenBank/DDBJ whole genome shotgun (WGS) entry which is preliminary data.</text>
</comment>
<reference evidence="1" key="1">
    <citation type="submission" date="2020-03" db="EMBL/GenBank/DDBJ databases">
        <title>Draft sequencing of Paenibacilllus sp. S3N08.</title>
        <authorList>
            <person name="Kim D.-U."/>
        </authorList>
    </citation>
    <scope>NUCLEOTIDE SEQUENCE</scope>
    <source>
        <strain evidence="1">S3N08</strain>
    </source>
</reference>
<accession>A0ABX0JB24</accession>
<name>A0ABX0JB24_9BACL</name>
<organism evidence="1 2">
    <name type="scientific">Paenibacillus agricola</name>
    <dbReference type="NCBI Taxonomy" id="2716264"/>
    <lineage>
        <taxon>Bacteria</taxon>
        <taxon>Bacillati</taxon>
        <taxon>Bacillota</taxon>
        <taxon>Bacilli</taxon>
        <taxon>Bacillales</taxon>
        <taxon>Paenibacillaceae</taxon>
        <taxon>Paenibacillus</taxon>
    </lineage>
</organism>